<keyword evidence="4" id="KW-0233">DNA recombination</keyword>
<gene>
    <name evidence="8" type="ORF">ETSY2_06245</name>
</gene>
<accession>W4MEG9</accession>
<dbReference type="GO" id="GO:0007059">
    <property type="term" value="P:chromosome segregation"/>
    <property type="evidence" value="ECO:0007669"/>
    <property type="project" value="UniProtKB-KW"/>
</dbReference>
<dbReference type="Pfam" id="PF00589">
    <property type="entry name" value="Phage_integrase"/>
    <property type="match status" value="1"/>
</dbReference>
<dbReference type="GO" id="GO:0006310">
    <property type="term" value="P:DNA recombination"/>
    <property type="evidence" value="ECO:0007669"/>
    <property type="project" value="UniProtKB-KW"/>
</dbReference>
<dbReference type="Pfam" id="PF02899">
    <property type="entry name" value="Phage_int_SAM_1"/>
    <property type="match status" value="1"/>
</dbReference>
<dbReference type="InterPro" id="IPR013762">
    <property type="entry name" value="Integrase-like_cat_sf"/>
</dbReference>
<reference evidence="8 9" key="1">
    <citation type="journal article" date="2014" name="Nature">
        <title>An environmental bacterial taxon with a large and distinct metabolic repertoire.</title>
        <authorList>
            <person name="Wilson M.C."/>
            <person name="Mori T."/>
            <person name="Ruckert C."/>
            <person name="Uria A.R."/>
            <person name="Helf M.J."/>
            <person name="Takada K."/>
            <person name="Gernert C."/>
            <person name="Steffens U.A."/>
            <person name="Heycke N."/>
            <person name="Schmitt S."/>
            <person name="Rinke C."/>
            <person name="Helfrich E.J."/>
            <person name="Brachmann A.O."/>
            <person name="Gurgui C."/>
            <person name="Wakimoto T."/>
            <person name="Kracht M."/>
            <person name="Crusemann M."/>
            <person name="Hentschel U."/>
            <person name="Abe I."/>
            <person name="Matsunaga S."/>
            <person name="Kalinowski J."/>
            <person name="Takeyama H."/>
            <person name="Piel J."/>
        </authorList>
    </citation>
    <scope>NUCLEOTIDE SEQUENCE [LARGE SCALE GENOMIC DNA]</scope>
    <source>
        <strain evidence="9">TSY2</strain>
    </source>
</reference>
<comment type="caution">
    <text evidence="8">The sequence shown here is derived from an EMBL/GenBank/DDBJ whole genome shotgun (WGS) entry which is preliminary data.</text>
</comment>
<dbReference type="GO" id="GO:0003677">
    <property type="term" value="F:DNA binding"/>
    <property type="evidence" value="ECO:0007669"/>
    <property type="project" value="UniProtKB-UniRule"/>
</dbReference>
<dbReference type="InterPro" id="IPR004107">
    <property type="entry name" value="Integrase_SAM-like_N"/>
</dbReference>
<dbReference type="PANTHER" id="PTHR30349">
    <property type="entry name" value="PHAGE INTEGRASE-RELATED"/>
    <property type="match status" value="1"/>
</dbReference>
<evidence type="ECO:0000259" key="7">
    <source>
        <dbReference type="PROSITE" id="PS51900"/>
    </source>
</evidence>
<keyword evidence="3 5" id="KW-0238">DNA-binding</keyword>
<dbReference type="Gene3D" id="1.10.150.130">
    <property type="match status" value="1"/>
</dbReference>
<dbReference type="PATRIC" id="fig|1429439.4.peg.1081"/>
<dbReference type="InterPro" id="IPR044068">
    <property type="entry name" value="CB"/>
</dbReference>
<dbReference type="SUPFAM" id="SSF56349">
    <property type="entry name" value="DNA breaking-rejoining enzymes"/>
    <property type="match status" value="1"/>
</dbReference>
<dbReference type="InterPro" id="IPR011010">
    <property type="entry name" value="DNA_brk_join_enz"/>
</dbReference>
<sequence length="336" mass="38239">MKPTDFARHLTTFLTDYLAGQRNVSPHTIQAYRDVFVLFLRFCRDQRGLEPERLELVQIDPDLILAFLDYLSTERQAKVGTRNHRLSAIHAFFRYLQTEEPAALLQCQRILAIPSQRPMKTPVDYLSTAEVAAILHQPDLTTQAGRRDAVLLSLLYDTGARVQELIDLCVQDVRLDAPAQVKLTGKGRKQRIIPLMTNTVTLVRDYMMEHGLDRAERSSAPLFFNRHGGCLSRSGIRYILGKYVAEARRTQPFAIQRVSPHTLRHTKAMNLLQAGTPLVIIRDILGHVDLKSTEIYAKADLEMKRQALANASAQSPDLQSPSWQKNETLMEWLRSL</sequence>
<dbReference type="InterPro" id="IPR002104">
    <property type="entry name" value="Integrase_catalytic"/>
</dbReference>
<evidence type="ECO:0000256" key="3">
    <source>
        <dbReference type="ARBA" id="ARBA00023125"/>
    </source>
</evidence>
<dbReference type="InterPro" id="IPR050090">
    <property type="entry name" value="Tyrosine_recombinase_XerCD"/>
</dbReference>
<protein>
    <submittedName>
        <fullName evidence="8">Integrase</fullName>
    </submittedName>
</protein>
<organism evidence="8 9">
    <name type="scientific">Candidatus Entotheonella gemina</name>
    <dbReference type="NCBI Taxonomy" id="1429439"/>
    <lineage>
        <taxon>Bacteria</taxon>
        <taxon>Pseudomonadati</taxon>
        <taxon>Nitrospinota/Tectimicrobiota group</taxon>
        <taxon>Candidatus Tectimicrobiota</taxon>
        <taxon>Candidatus Entotheonellia</taxon>
        <taxon>Candidatus Entotheonellales</taxon>
        <taxon>Candidatus Entotheonellaceae</taxon>
        <taxon>Candidatus Entotheonella</taxon>
    </lineage>
</organism>
<dbReference type="PROSITE" id="PS51898">
    <property type="entry name" value="TYR_RECOMBINASE"/>
    <property type="match status" value="1"/>
</dbReference>
<keyword evidence="9" id="KW-1185">Reference proteome</keyword>
<dbReference type="HOGENOM" id="CLU_027562_9_1_7"/>
<dbReference type="EMBL" id="AZHX01000252">
    <property type="protein sequence ID" value="ETX08291.1"/>
    <property type="molecule type" value="Genomic_DNA"/>
</dbReference>
<proteinExistence type="predicted"/>
<evidence type="ECO:0000256" key="4">
    <source>
        <dbReference type="ARBA" id="ARBA00023172"/>
    </source>
</evidence>
<evidence type="ECO:0000256" key="5">
    <source>
        <dbReference type="PROSITE-ProRule" id="PRU01248"/>
    </source>
</evidence>
<feature type="domain" description="Tyr recombinase" evidence="6">
    <location>
        <begin position="121"/>
        <end position="309"/>
    </location>
</feature>
<evidence type="ECO:0000313" key="8">
    <source>
        <dbReference type="EMBL" id="ETX08291.1"/>
    </source>
</evidence>
<dbReference type="PROSITE" id="PS51900">
    <property type="entry name" value="CB"/>
    <property type="match status" value="1"/>
</dbReference>
<dbReference type="CDD" id="cd01182">
    <property type="entry name" value="INT_RitC_C_like"/>
    <property type="match status" value="1"/>
</dbReference>
<feature type="domain" description="Core-binding (CB)" evidence="7">
    <location>
        <begin position="4"/>
        <end position="97"/>
    </location>
</feature>
<dbReference type="PANTHER" id="PTHR30349:SF81">
    <property type="entry name" value="TYROSINE RECOMBINASE XERC"/>
    <property type="match status" value="1"/>
</dbReference>
<dbReference type="GO" id="GO:0015074">
    <property type="term" value="P:DNA integration"/>
    <property type="evidence" value="ECO:0007669"/>
    <property type="project" value="UniProtKB-KW"/>
</dbReference>
<dbReference type="Gene3D" id="1.10.443.10">
    <property type="entry name" value="Intergrase catalytic core"/>
    <property type="match status" value="1"/>
</dbReference>
<name>W4MEG9_9BACT</name>
<evidence type="ECO:0000259" key="6">
    <source>
        <dbReference type="PROSITE" id="PS51898"/>
    </source>
</evidence>
<dbReference type="InterPro" id="IPR010998">
    <property type="entry name" value="Integrase_recombinase_N"/>
</dbReference>
<evidence type="ECO:0000256" key="2">
    <source>
        <dbReference type="ARBA" id="ARBA00022908"/>
    </source>
</evidence>
<evidence type="ECO:0000313" key="9">
    <source>
        <dbReference type="Proteomes" id="UP000019140"/>
    </source>
</evidence>
<keyword evidence="2" id="KW-0229">DNA integration</keyword>
<keyword evidence="1" id="KW-0159">Chromosome partition</keyword>
<evidence type="ECO:0000256" key="1">
    <source>
        <dbReference type="ARBA" id="ARBA00022829"/>
    </source>
</evidence>
<dbReference type="AlphaFoldDB" id="W4MEG9"/>
<dbReference type="Proteomes" id="UP000019140">
    <property type="component" value="Unassembled WGS sequence"/>
</dbReference>